<dbReference type="InterPro" id="IPR009003">
    <property type="entry name" value="Peptidase_S1_PA"/>
</dbReference>
<comment type="similarity">
    <text evidence="1">Belongs to the peptidase S1 family.</text>
</comment>
<dbReference type="InterPro" id="IPR001254">
    <property type="entry name" value="Trypsin_dom"/>
</dbReference>
<organism evidence="13 14">
    <name type="scientific">Streptomyces galilaeus</name>
    <dbReference type="NCBI Taxonomy" id="33899"/>
    <lineage>
        <taxon>Bacteria</taxon>
        <taxon>Bacillati</taxon>
        <taxon>Actinomycetota</taxon>
        <taxon>Actinomycetes</taxon>
        <taxon>Kitasatosporales</taxon>
        <taxon>Streptomycetaceae</taxon>
        <taxon>Streptomyces</taxon>
    </lineage>
</organism>
<reference evidence="13 14" key="1">
    <citation type="submission" date="2024-12" db="EMBL/GenBank/DDBJ databases">
        <title>Forecasting of Potato common scab and diversities of Pathogenic streptomyces spp. in china.</title>
        <authorList>
            <person name="Handique U."/>
            <person name="Wu J."/>
        </authorList>
    </citation>
    <scope>NUCLEOTIDE SEQUENCE [LARGE SCALE GENOMIC DNA]</scope>
    <source>
        <strain evidence="13 14">ZRIMU1585</strain>
    </source>
</reference>
<name>A0ABW9ICY9_STRGJ</name>
<dbReference type="InterPro" id="IPR001316">
    <property type="entry name" value="Pept_S1A_streptogrisin"/>
</dbReference>
<protein>
    <submittedName>
        <fullName evidence="13">S1 family peptidase</fullName>
    </submittedName>
</protein>
<keyword evidence="3 10" id="KW-0732">Signal</keyword>
<feature type="chain" id="PRO_5047110757" evidence="10">
    <location>
        <begin position="32"/>
        <end position="466"/>
    </location>
</feature>
<feature type="compositionally biased region" description="Low complexity" evidence="8">
    <location>
        <begin position="397"/>
        <end position="408"/>
    </location>
</feature>
<evidence type="ECO:0000259" key="11">
    <source>
        <dbReference type="Pfam" id="PF00089"/>
    </source>
</evidence>
<evidence type="ECO:0000256" key="3">
    <source>
        <dbReference type="ARBA" id="ARBA00022729"/>
    </source>
</evidence>
<evidence type="ECO:0000256" key="5">
    <source>
        <dbReference type="ARBA" id="ARBA00022825"/>
    </source>
</evidence>
<evidence type="ECO:0000313" key="13">
    <source>
        <dbReference type="EMBL" id="MFM9646368.1"/>
    </source>
</evidence>
<keyword evidence="7" id="KW-1015">Disulfide bond</keyword>
<dbReference type="EMBL" id="JBJVNE010000004">
    <property type="protein sequence ID" value="MFM9646368.1"/>
    <property type="molecule type" value="Genomic_DNA"/>
</dbReference>
<dbReference type="Pfam" id="PF00089">
    <property type="entry name" value="Trypsin"/>
    <property type="match status" value="1"/>
</dbReference>
<feature type="signal peptide" evidence="10">
    <location>
        <begin position="1"/>
        <end position="31"/>
    </location>
</feature>
<dbReference type="RefSeq" id="WP_369280063.1">
    <property type="nucleotide sequence ID" value="NZ_JBJVMW010000003.1"/>
</dbReference>
<feature type="transmembrane region" description="Helical" evidence="9">
    <location>
        <begin position="428"/>
        <end position="448"/>
    </location>
</feature>
<evidence type="ECO:0000256" key="10">
    <source>
        <dbReference type="SAM" id="SignalP"/>
    </source>
</evidence>
<evidence type="ECO:0000313" key="14">
    <source>
        <dbReference type="Proteomes" id="UP001631993"/>
    </source>
</evidence>
<keyword evidence="5" id="KW-0720">Serine protease</keyword>
<dbReference type="InterPro" id="IPR004236">
    <property type="entry name" value="Pept_S1_alpha_lytic"/>
</dbReference>
<keyword evidence="9" id="KW-1133">Transmembrane helix</keyword>
<dbReference type="InterPro" id="IPR043504">
    <property type="entry name" value="Peptidase_S1_PA_chymotrypsin"/>
</dbReference>
<dbReference type="Proteomes" id="UP001631993">
    <property type="component" value="Unassembled WGS sequence"/>
</dbReference>
<gene>
    <name evidence="13" type="ORF">ACKI1S_09490</name>
</gene>
<comment type="caution">
    <text evidence="13">The sequence shown here is derived from an EMBL/GenBank/DDBJ whole genome shotgun (WGS) entry which is preliminary data.</text>
</comment>
<evidence type="ECO:0000256" key="6">
    <source>
        <dbReference type="ARBA" id="ARBA00023145"/>
    </source>
</evidence>
<proteinExistence type="inferred from homology"/>
<dbReference type="PRINTS" id="PR00861">
    <property type="entry name" value="ALYTICPTASE"/>
</dbReference>
<dbReference type="Gene3D" id="2.40.10.10">
    <property type="entry name" value="Trypsin-like serine proteases"/>
    <property type="match status" value="2"/>
</dbReference>
<keyword evidence="14" id="KW-1185">Reference proteome</keyword>
<dbReference type="PROSITE" id="PS00135">
    <property type="entry name" value="TRYPSIN_SER"/>
    <property type="match status" value="1"/>
</dbReference>
<evidence type="ECO:0000256" key="4">
    <source>
        <dbReference type="ARBA" id="ARBA00022801"/>
    </source>
</evidence>
<keyword evidence="4" id="KW-0378">Hydrolase</keyword>
<evidence type="ECO:0000256" key="9">
    <source>
        <dbReference type="SAM" id="Phobius"/>
    </source>
</evidence>
<sequence>MRHVRRRTVRRATRLAAVGGLLLGGVMVTQAAMASETPATGTAAGGAAQSVASTGADLVKRLGTARTAGAWVDSEGRPVVAVTDENSAAAVRAAGAEAKVVGHSMNELESAAAALRSAPRVAGTAWVMDYKSNQVVVRGDRTVSASDWGRMTDVASGIGSFVRMERTEGTFTTRLNGAQPILSTGGRCSAGFNVTNGSNDFILTAGHCGPTGSNWFADNQGAQQVGRTVNSTFPGSDFSLVQYAGGKAGAGADIVAIGDGNGVRITGVGDAAVGQRVFRSGSTTGLRDGEVTGLDATVNYPEGTVSGLIETNVCAESGDSGGPMFSEGVALGVTSGGSGDCTTGGTTFFQPVTKALAQLGVQLIVAAPSDAAQNGASPAPSEGAPQPSSSPTQAAVAPGSVTPGSTTPVTGGTAAVSLAARLTDPRNIGPGLLVIAGSLVALVATRYIRAEQDRKAYQRHYSANWG</sequence>
<feature type="region of interest" description="Disordered" evidence="8">
    <location>
        <begin position="371"/>
        <end position="408"/>
    </location>
</feature>
<dbReference type="InterPro" id="IPR018114">
    <property type="entry name" value="TRYPSIN_HIS"/>
</dbReference>
<evidence type="ECO:0000256" key="8">
    <source>
        <dbReference type="SAM" id="MobiDB-lite"/>
    </source>
</evidence>
<evidence type="ECO:0000256" key="7">
    <source>
        <dbReference type="ARBA" id="ARBA00023157"/>
    </source>
</evidence>
<keyword evidence="2" id="KW-0645">Protease</keyword>
<keyword evidence="6" id="KW-0865">Zymogen</keyword>
<feature type="domain" description="Peptidase S1" evidence="11">
    <location>
        <begin position="198"/>
        <end position="355"/>
    </location>
</feature>
<dbReference type="PROSITE" id="PS00134">
    <property type="entry name" value="TRYPSIN_HIS"/>
    <property type="match status" value="1"/>
</dbReference>
<keyword evidence="9" id="KW-0472">Membrane</keyword>
<accession>A0ABW9ICY9</accession>
<dbReference type="SUPFAM" id="SSF50494">
    <property type="entry name" value="Trypsin-like serine proteases"/>
    <property type="match status" value="1"/>
</dbReference>
<dbReference type="CDD" id="cd21112">
    <property type="entry name" value="alphaLP-like"/>
    <property type="match status" value="1"/>
</dbReference>
<dbReference type="InterPro" id="IPR033116">
    <property type="entry name" value="TRYPSIN_SER"/>
</dbReference>
<evidence type="ECO:0000259" key="12">
    <source>
        <dbReference type="Pfam" id="PF02983"/>
    </source>
</evidence>
<dbReference type="Pfam" id="PF02983">
    <property type="entry name" value="Pro_Al_protease"/>
    <property type="match status" value="1"/>
</dbReference>
<evidence type="ECO:0000256" key="1">
    <source>
        <dbReference type="ARBA" id="ARBA00007664"/>
    </source>
</evidence>
<feature type="domain" description="Peptidase S1A alpha-lytic prodomain" evidence="12">
    <location>
        <begin position="103"/>
        <end position="156"/>
    </location>
</feature>
<keyword evidence="9" id="KW-0812">Transmembrane</keyword>
<evidence type="ECO:0000256" key="2">
    <source>
        <dbReference type="ARBA" id="ARBA00022670"/>
    </source>
</evidence>